<organism evidence="2 3">
    <name type="scientific">Rhodospira trueperi</name>
    <dbReference type="NCBI Taxonomy" id="69960"/>
    <lineage>
        <taxon>Bacteria</taxon>
        <taxon>Pseudomonadati</taxon>
        <taxon>Pseudomonadota</taxon>
        <taxon>Alphaproteobacteria</taxon>
        <taxon>Rhodospirillales</taxon>
        <taxon>Rhodospirillaceae</taxon>
        <taxon>Rhodospira</taxon>
    </lineage>
</organism>
<sequence length="73" mass="8111">MGTRLRSPMVDHSVGYRPRPAHCDGANFPTLPDLDRVEYLSRPYGIGISPPSSTRYVGGIRESKRQTPSPRIS</sequence>
<dbReference type="Proteomes" id="UP000199412">
    <property type="component" value="Unassembled WGS sequence"/>
</dbReference>
<feature type="region of interest" description="Disordered" evidence="1">
    <location>
        <begin position="43"/>
        <end position="73"/>
    </location>
</feature>
<evidence type="ECO:0000256" key="1">
    <source>
        <dbReference type="SAM" id="MobiDB-lite"/>
    </source>
</evidence>
<proteinExistence type="predicted"/>
<dbReference type="EMBL" id="FNAP01000008">
    <property type="protein sequence ID" value="SDE55538.1"/>
    <property type="molecule type" value="Genomic_DNA"/>
</dbReference>
<evidence type="ECO:0000313" key="3">
    <source>
        <dbReference type="Proteomes" id="UP000199412"/>
    </source>
</evidence>
<protein>
    <submittedName>
        <fullName evidence="2">Uncharacterized protein</fullName>
    </submittedName>
</protein>
<reference evidence="2 3" key="1">
    <citation type="submission" date="2016-10" db="EMBL/GenBank/DDBJ databases">
        <authorList>
            <person name="de Groot N.N."/>
        </authorList>
    </citation>
    <scope>NUCLEOTIDE SEQUENCE [LARGE SCALE GENOMIC DNA]</scope>
    <source>
        <strain evidence="2 3">ATCC 700224</strain>
    </source>
</reference>
<dbReference type="AlphaFoldDB" id="A0A1G7DVN6"/>
<gene>
    <name evidence="2" type="ORF">SAMN05421720_10851</name>
</gene>
<name>A0A1G7DVN6_9PROT</name>
<keyword evidence="3" id="KW-1185">Reference proteome</keyword>
<accession>A0A1G7DVN6</accession>
<evidence type="ECO:0000313" key="2">
    <source>
        <dbReference type="EMBL" id="SDE55538.1"/>
    </source>
</evidence>